<dbReference type="RefSeq" id="WP_113031627.1">
    <property type="nucleotide sequence ID" value="NZ_QMFB01000007.1"/>
</dbReference>
<evidence type="ECO:0000256" key="7">
    <source>
        <dbReference type="SAM" id="Phobius"/>
    </source>
</evidence>
<dbReference type="GO" id="GO:0016020">
    <property type="term" value="C:membrane"/>
    <property type="evidence" value="ECO:0007669"/>
    <property type="project" value="InterPro"/>
</dbReference>
<keyword evidence="3" id="KW-0418">Kinase</keyword>
<dbReference type="Proteomes" id="UP000250369">
    <property type="component" value="Unassembled WGS sequence"/>
</dbReference>
<feature type="coiled-coil region" evidence="6">
    <location>
        <begin position="691"/>
        <end position="718"/>
    </location>
</feature>
<keyword evidence="7" id="KW-1133">Transmembrane helix</keyword>
<evidence type="ECO:0000313" key="10">
    <source>
        <dbReference type="Proteomes" id="UP000250369"/>
    </source>
</evidence>
<organism evidence="9 10">
    <name type="scientific">Paenibacillus contaminans</name>
    <dbReference type="NCBI Taxonomy" id="450362"/>
    <lineage>
        <taxon>Bacteria</taxon>
        <taxon>Bacillati</taxon>
        <taxon>Bacillota</taxon>
        <taxon>Bacilli</taxon>
        <taxon>Bacillales</taxon>
        <taxon>Paenibacillaceae</taxon>
        <taxon>Paenibacillus</taxon>
    </lineage>
</organism>
<evidence type="ECO:0000259" key="8">
    <source>
        <dbReference type="PROSITE" id="PS50109"/>
    </source>
</evidence>
<dbReference type="Gene3D" id="3.30.565.10">
    <property type="entry name" value="Histidine kinase-like ATPase, C-terminal domain"/>
    <property type="match status" value="1"/>
</dbReference>
<comment type="caution">
    <text evidence="9">The sequence shown here is derived from an EMBL/GenBank/DDBJ whole genome shotgun (WGS) entry which is preliminary data.</text>
</comment>
<dbReference type="InterPro" id="IPR005467">
    <property type="entry name" value="His_kinase_dom"/>
</dbReference>
<feature type="transmembrane region" description="Helical" evidence="7">
    <location>
        <begin position="614"/>
        <end position="636"/>
    </location>
</feature>
<dbReference type="InterPro" id="IPR036890">
    <property type="entry name" value="HATPase_C_sf"/>
</dbReference>
<dbReference type="InterPro" id="IPR050640">
    <property type="entry name" value="Bact_2-comp_sensor_kinase"/>
</dbReference>
<dbReference type="AlphaFoldDB" id="A0A329MMQ4"/>
<feature type="transmembrane region" description="Helical" evidence="7">
    <location>
        <begin position="348"/>
        <end position="370"/>
    </location>
</feature>
<dbReference type="PROSITE" id="PS50109">
    <property type="entry name" value="HIS_KIN"/>
    <property type="match status" value="1"/>
</dbReference>
<dbReference type="PANTHER" id="PTHR34220:SF7">
    <property type="entry name" value="SENSOR HISTIDINE KINASE YPDA"/>
    <property type="match status" value="1"/>
</dbReference>
<dbReference type="PANTHER" id="PTHR34220">
    <property type="entry name" value="SENSOR HISTIDINE KINASE YPDA"/>
    <property type="match status" value="1"/>
</dbReference>
<accession>A0A329MMQ4</accession>
<keyword evidence="7" id="KW-0812">Transmembrane</keyword>
<keyword evidence="1" id="KW-0808">Transferase</keyword>
<gene>
    <name evidence="9" type="ORF">DQG23_14810</name>
</gene>
<evidence type="ECO:0000256" key="6">
    <source>
        <dbReference type="SAM" id="Coils"/>
    </source>
</evidence>
<protein>
    <recommendedName>
        <fullName evidence="8">Histidine kinase domain-containing protein</fullName>
    </recommendedName>
</protein>
<evidence type="ECO:0000256" key="4">
    <source>
        <dbReference type="ARBA" id="ARBA00022840"/>
    </source>
</evidence>
<dbReference type="SUPFAM" id="SSF55874">
    <property type="entry name" value="ATPase domain of HSP90 chaperone/DNA topoisomerase II/histidine kinase"/>
    <property type="match status" value="1"/>
</dbReference>
<keyword evidence="10" id="KW-1185">Reference proteome</keyword>
<evidence type="ECO:0000256" key="5">
    <source>
        <dbReference type="ARBA" id="ARBA00023012"/>
    </source>
</evidence>
<dbReference type="GO" id="GO:0000155">
    <property type="term" value="F:phosphorelay sensor kinase activity"/>
    <property type="evidence" value="ECO:0007669"/>
    <property type="project" value="InterPro"/>
</dbReference>
<dbReference type="CDD" id="cd18773">
    <property type="entry name" value="PDC1_HK_sensor"/>
    <property type="match status" value="1"/>
</dbReference>
<evidence type="ECO:0000256" key="3">
    <source>
        <dbReference type="ARBA" id="ARBA00022777"/>
    </source>
</evidence>
<feature type="transmembrane region" description="Helical" evidence="7">
    <location>
        <begin position="282"/>
        <end position="301"/>
    </location>
</feature>
<sequence>MRSMKLRSKIIVYSVGVLLLNLIMIGVISYRIASATIYNGIVDTNASIAGQTADNIDFVLQGIERETINAFEGVDFNPYLQPASSVEEIVRNKTEMTRIITQFINVTDDVEQVYVVGKQGQMYSNKLAGENARLDEAAFRALLEQGDGRFQWSYTVMDNDAVSRKLIGISRAIYDSSGLYNGFVVALLKERTFANFYPDAKTKTMMLVDRHNRIISANDPAQIGQLMPEPLAVPAGVHELRTLGQETFVVSAIESRYTGWKLYIATPYEDVFHVFLTDRTELAFLTFLCLLLFSGVIVFAANRLLAPFHQLNEAVDSINRSAAAPAAGIPYYTLSSGFLARVHLKTKLAFVLMTCIVTPVILLMILSYSFTQSLVEKKIIEVITINAQQTMKRVASYTANLEKTVFYFYYDDPFISALGGGVPVSEFYSALDKTVENALNRKTDIVYVDIYNADMQRLYTSKKRSERFMYPAAEPETIEKNAWLDTYRDDYKDDLITFGKKIGDVRTGRIVGYIFITLKEKELAKLYSGTRTEGNEFFVINGGNRIMSHANKHKIGALLAPELASYIDPTAYEGKAVRDAKDGEVVSYADIGNSGWKLVNVASLRSAKESMEKILLYDLLVLLASILSIGIFVIRYTGRIGRPINQLTAQVVRLAEQYVGDYEQARVAGDEIEQLRSNVYLMISKIDTLIKEVYEIRLKKNEAELKQKEAELITLQSQINPHFLYNTLEVIRWKAAFQIGGDNEVSDLVATLSEYFRLSLSQGRRTITLAEELEHVNRYIKIMSHRYRDKIEFKCEASAAALTCIVPKITLQPIVENALYHGIKLRSGKGTIAIEAAVERDELRITVTDDGIGMDEEGLARLSAHIAKNEAPGADYGKGGYGLQNIQQRIAMLYGSQYGLAIASAANEGTSVTIRMPVQESGSSSGENG</sequence>
<name>A0A329MMQ4_9BACL</name>
<dbReference type="SMART" id="SM00387">
    <property type="entry name" value="HATPase_c"/>
    <property type="match status" value="1"/>
</dbReference>
<evidence type="ECO:0000256" key="1">
    <source>
        <dbReference type="ARBA" id="ARBA00022679"/>
    </source>
</evidence>
<dbReference type="GO" id="GO:0005524">
    <property type="term" value="F:ATP binding"/>
    <property type="evidence" value="ECO:0007669"/>
    <property type="project" value="UniProtKB-KW"/>
</dbReference>
<dbReference type="OrthoDB" id="9809348at2"/>
<dbReference type="Pfam" id="PF02518">
    <property type="entry name" value="HATPase_c"/>
    <property type="match status" value="1"/>
</dbReference>
<proteinExistence type="predicted"/>
<keyword evidence="5" id="KW-0902">Two-component regulatory system</keyword>
<feature type="domain" description="Histidine kinase" evidence="8">
    <location>
        <begin position="743"/>
        <end position="920"/>
    </location>
</feature>
<keyword evidence="7" id="KW-0472">Membrane</keyword>
<dbReference type="Pfam" id="PF06580">
    <property type="entry name" value="His_kinase"/>
    <property type="match status" value="1"/>
</dbReference>
<dbReference type="Gene3D" id="6.10.340.10">
    <property type="match status" value="1"/>
</dbReference>
<evidence type="ECO:0000313" key="9">
    <source>
        <dbReference type="EMBL" id="RAV20768.1"/>
    </source>
</evidence>
<dbReference type="InterPro" id="IPR010559">
    <property type="entry name" value="Sig_transdc_His_kin_internal"/>
</dbReference>
<reference evidence="9 10" key="1">
    <citation type="journal article" date="2009" name="Int. J. Syst. Evol. Microbiol.">
        <title>Paenibacillus contaminans sp. nov., isolated from a contaminated laboratory plate.</title>
        <authorList>
            <person name="Chou J.H."/>
            <person name="Lee J.H."/>
            <person name="Lin M.C."/>
            <person name="Chang P.S."/>
            <person name="Arun A.B."/>
            <person name="Young C.C."/>
            <person name="Chen W.M."/>
        </authorList>
    </citation>
    <scope>NUCLEOTIDE SEQUENCE [LARGE SCALE GENOMIC DNA]</scope>
    <source>
        <strain evidence="9 10">CKOBP-6</strain>
    </source>
</reference>
<dbReference type="EMBL" id="QMFB01000007">
    <property type="protein sequence ID" value="RAV20768.1"/>
    <property type="molecule type" value="Genomic_DNA"/>
</dbReference>
<evidence type="ECO:0000256" key="2">
    <source>
        <dbReference type="ARBA" id="ARBA00022741"/>
    </source>
</evidence>
<feature type="transmembrane region" description="Helical" evidence="7">
    <location>
        <begin position="12"/>
        <end position="33"/>
    </location>
</feature>
<keyword evidence="2" id="KW-0547">Nucleotide-binding</keyword>
<dbReference type="InterPro" id="IPR003594">
    <property type="entry name" value="HATPase_dom"/>
</dbReference>
<keyword evidence="6" id="KW-0175">Coiled coil</keyword>
<keyword evidence="4" id="KW-0067">ATP-binding</keyword>